<organism evidence="1 2">
    <name type="scientific">Mycena venus</name>
    <dbReference type="NCBI Taxonomy" id="2733690"/>
    <lineage>
        <taxon>Eukaryota</taxon>
        <taxon>Fungi</taxon>
        <taxon>Dikarya</taxon>
        <taxon>Basidiomycota</taxon>
        <taxon>Agaricomycotina</taxon>
        <taxon>Agaricomycetes</taxon>
        <taxon>Agaricomycetidae</taxon>
        <taxon>Agaricales</taxon>
        <taxon>Marasmiineae</taxon>
        <taxon>Mycenaceae</taxon>
        <taxon>Mycena</taxon>
    </lineage>
</organism>
<dbReference type="AlphaFoldDB" id="A0A8H7CDE4"/>
<dbReference type="EMBL" id="JACAZI010000030">
    <property type="protein sequence ID" value="KAF7333115.1"/>
    <property type="molecule type" value="Genomic_DNA"/>
</dbReference>
<evidence type="ECO:0000313" key="1">
    <source>
        <dbReference type="EMBL" id="KAF7333115.1"/>
    </source>
</evidence>
<name>A0A8H7CDE4_9AGAR</name>
<gene>
    <name evidence="1" type="ORF">MVEN_02376900</name>
</gene>
<protein>
    <submittedName>
        <fullName evidence="1">Uncharacterized protein</fullName>
    </submittedName>
</protein>
<proteinExistence type="predicted"/>
<comment type="caution">
    <text evidence="1">The sequence shown here is derived from an EMBL/GenBank/DDBJ whole genome shotgun (WGS) entry which is preliminary data.</text>
</comment>
<dbReference type="Proteomes" id="UP000620124">
    <property type="component" value="Unassembled WGS sequence"/>
</dbReference>
<reference evidence="1" key="1">
    <citation type="submission" date="2020-05" db="EMBL/GenBank/DDBJ databases">
        <title>Mycena genomes resolve the evolution of fungal bioluminescence.</title>
        <authorList>
            <person name="Tsai I.J."/>
        </authorList>
    </citation>
    <scope>NUCLEOTIDE SEQUENCE</scope>
    <source>
        <strain evidence="1">CCC161011</strain>
    </source>
</reference>
<keyword evidence="2" id="KW-1185">Reference proteome</keyword>
<evidence type="ECO:0000313" key="2">
    <source>
        <dbReference type="Proteomes" id="UP000620124"/>
    </source>
</evidence>
<sequence length="153" mass="17405">MRHPLLRQLQDLPLRNNGKYTRQRRSSLSSCFASSQRKVRACTNASSQVNRGIRCDRLGRNEVRRSHIYSTSDFFIADFAGATDTPNHRPGFRAFRASYSAQPSPISIEYGNAYWTPHESSAHKNPVTVNDLCINYAWEGTQCSPPIPIVRYL</sequence>
<accession>A0A8H7CDE4</accession>